<keyword evidence="2" id="KW-1185">Reference proteome</keyword>
<name>A0ABV2G8Z3_9BACL</name>
<accession>A0ABV2G8Z3</accession>
<proteinExistence type="predicted"/>
<evidence type="ECO:0000313" key="2">
    <source>
        <dbReference type="Proteomes" id="UP001549099"/>
    </source>
</evidence>
<gene>
    <name evidence="1" type="ORF">ABID49_000613</name>
</gene>
<dbReference type="RefSeq" id="WP_354195199.1">
    <property type="nucleotide sequence ID" value="NZ_JBEPLW010000002.1"/>
</dbReference>
<comment type="caution">
    <text evidence="1">The sequence shown here is derived from an EMBL/GenBank/DDBJ whole genome shotgun (WGS) entry which is preliminary data.</text>
</comment>
<evidence type="ECO:0000313" key="1">
    <source>
        <dbReference type="EMBL" id="MET3574731.1"/>
    </source>
</evidence>
<sequence>MRRFLRMVPFLEIEDHRTLRLNGVFKVEKIGSRSVNIRIAPFALTLEGEEMLVDEIGEEAALITFGRLDRLTLIRTRDHAD</sequence>
<dbReference type="EMBL" id="JBEPLW010000002">
    <property type="protein sequence ID" value="MET3574731.1"/>
    <property type="molecule type" value="Genomic_DNA"/>
</dbReference>
<protein>
    <submittedName>
        <fullName evidence="1">Uncharacterized protein</fullName>
    </submittedName>
</protein>
<organism evidence="1 2">
    <name type="scientific">Bhargavaea ullalensis</name>
    <dbReference type="NCBI Taxonomy" id="1265685"/>
    <lineage>
        <taxon>Bacteria</taxon>
        <taxon>Bacillati</taxon>
        <taxon>Bacillota</taxon>
        <taxon>Bacilli</taxon>
        <taxon>Bacillales</taxon>
        <taxon>Caryophanaceae</taxon>
        <taxon>Bhargavaea</taxon>
    </lineage>
</organism>
<dbReference type="Proteomes" id="UP001549099">
    <property type="component" value="Unassembled WGS sequence"/>
</dbReference>
<reference evidence="1 2" key="1">
    <citation type="submission" date="2024-06" db="EMBL/GenBank/DDBJ databases">
        <title>Genomic Encyclopedia of Type Strains, Phase IV (KMG-IV): sequencing the most valuable type-strain genomes for metagenomic binning, comparative biology and taxonomic classification.</title>
        <authorList>
            <person name="Goeker M."/>
        </authorList>
    </citation>
    <scope>NUCLEOTIDE SEQUENCE [LARGE SCALE GENOMIC DNA]</scope>
    <source>
        <strain evidence="1 2">DSM 26128</strain>
    </source>
</reference>